<dbReference type="Pfam" id="PF02018">
    <property type="entry name" value="CBM_4_9"/>
    <property type="match status" value="1"/>
</dbReference>
<dbReference type="PROSITE" id="PS51760">
    <property type="entry name" value="GH10_2"/>
    <property type="match status" value="1"/>
</dbReference>
<feature type="active site" description="Nucleophile" evidence="7">
    <location>
        <position position="147"/>
    </location>
</feature>
<organism evidence="14 15">
    <name type="scientific">Ruminococcus albus (strain ATCC 27210 / DSM 20455 / JCM 14654 / NCDO 2250 / 7)</name>
    <dbReference type="NCBI Taxonomy" id="697329"/>
    <lineage>
        <taxon>Bacteria</taxon>
        <taxon>Bacillati</taxon>
        <taxon>Bacillota</taxon>
        <taxon>Clostridia</taxon>
        <taxon>Eubacteriales</taxon>
        <taxon>Oscillospiraceae</taxon>
        <taxon>Ruminococcus</taxon>
    </lineage>
</organism>
<comment type="pathway">
    <text evidence="7">Glycan degradation; xylan degradation.</text>
</comment>
<dbReference type="PROSITE" id="PS51761">
    <property type="entry name" value="GH11_3"/>
    <property type="match status" value="1"/>
</dbReference>
<evidence type="ECO:0000256" key="7">
    <source>
        <dbReference type="PROSITE-ProRule" id="PRU01097"/>
    </source>
</evidence>
<feature type="active site" description="Nucleophile" evidence="8">
    <location>
        <position position="716"/>
    </location>
</feature>
<keyword evidence="3 7" id="KW-0378">Hydrolase</keyword>
<feature type="signal peptide" evidence="11">
    <location>
        <begin position="1"/>
        <end position="23"/>
    </location>
</feature>
<dbReference type="InterPro" id="IPR008979">
    <property type="entry name" value="Galactose-bd-like_sf"/>
</dbReference>
<comment type="similarity">
    <text evidence="1 9">Belongs to the glycosyl hydrolase 10 (cellulase F) family.</text>
</comment>
<dbReference type="SMART" id="SM00633">
    <property type="entry name" value="Glyco_10"/>
    <property type="match status" value="1"/>
</dbReference>
<keyword evidence="4 7" id="KW-0119">Carbohydrate metabolism</keyword>
<dbReference type="InterPro" id="IPR013783">
    <property type="entry name" value="Ig-like_fold"/>
</dbReference>
<dbReference type="HOGENOM" id="CLU_321567_0_0_9"/>
<evidence type="ECO:0000256" key="8">
    <source>
        <dbReference type="PROSITE-ProRule" id="PRU10061"/>
    </source>
</evidence>
<evidence type="ECO:0000313" key="14">
    <source>
        <dbReference type="EMBL" id="ADU24192.1"/>
    </source>
</evidence>
<dbReference type="InterPro" id="IPR044846">
    <property type="entry name" value="GH10"/>
</dbReference>
<geneLocation type="plasmid" evidence="14 15">
    <name>pRUMAL02</name>
</geneLocation>
<feature type="chain" id="PRO_5003213208" description="Beta-xylanase" evidence="11">
    <location>
        <begin position="24"/>
        <end position="901"/>
    </location>
</feature>
<dbReference type="GO" id="GO:0031176">
    <property type="term" value="F:endo-1,4-beta-xylanase activity"/>
    <property type="evidence" value="ECO:0007669"/>
    <property type="project" value="UniProtKB-UniRule"/>
</dbReference>
<gene>
    <name evidence="14" type="ordered locus">Rumal_3757</name>
</gene>
<evidence type="ECO:0000259" key="12">
    <source>
        <dbReference type="PROSITE" id="PS51760"/>
    </source>
</evidence>
<dbReference type="InterPro" id="IPR017853">
    <property type="entry name" value="GH"/>
</dbReference>
<evidence type="ECO:0000259" key="13">
    <source>
        <dbReference type="PROSITE" id="PS51761"/>
    </source>
</evidence>
<feature type="region of interest" description="Disordered" evidence="10">
    <location>
        <begin position="253"/>
        <end position="283"/>
    </location>
</feature>
<comment type="similarity">
    <text evidence="7">Belongs to the glycosyl hydrolase 11 (cellulase G) family.</text>
</comment>
<feature type="domain" description="GH10" evidence="12">
    <location>
        <begin position="456"/>
        <end position="785"/>
    </location>
</feature>
<dbReference type="EMBL" id="CP002405">
    <property type="protein sequence ID" value="ADU24192.1"/>
    <property type="molecule type" value="Genomic_DNA"/>
</dbReference>
<dbReference type="InterPro" id="IPR036116">
    <property type="entry name" value="FN3_sf"/>
</dbReference>
<dbReference type="PANTHER" id="PTHR31490">
    <property type="entry name" value="GLYCOSYL HYDROLASE"/>
    <property type="match status" value="1"/>
</dbReference>
<dbReference type="AlphaFoldDB" id="E6UKJ6"/>
<dbReference type="Pfam" id="PF00331">
    <property type="entry name" value="Glyco_hydro_10"/>
    <property type="match status" value="1"/>
</dbReference>
<dbReference type="RefSeq" id="WP_013483737.1">
    <property type="nucleotide sequence ID" value="NC_014825.1"/>
</dbReference>
<dbReference type="InterPro" id="IPR031158">
    <property type="entry name" value="GH10_AS"/>
</dbReference>
<evidence type="ECO:0000256" key="6">
    <source>
        <dbReference type="ARBA" id="ARBA00023326"/>
    </source>
</evidence>
<dbReference type="EC" id="3.2.1.8" evidence="9"/>
<dbReference type="SUPFAM" id="SSF51445">
    <property type="entry name" value="(Trans)glycosidases"/>
    <property type="match status" value="1"/>
</dbReference>
<dbReference type="SUPFAM" id="SSF49899">
    <property type="entry name" value="Concanavalin A-like lectins/glucanases"/>
    <property type="match status" value="1"/>
</dbReference>
<keyword evidence="6 7" id="KW-0624">Polysaccharide degradation</keyword>
<feature type="region of interest" description="Disordered" evidence="10">
    <location>
        <begin position="429"/>
        <end position="454"/>
    </location>
</feature>
<accession>E6UKJ6</accession>
<dbReference type="PRINTS" id="PR00134">
    <property type="entry name" value="GLHYDRLASE10"/>
</dbReference>
<dbReference type="InterPro" id="IPR033123">
    <property type="entry name" value="GH11_dom"/>
</dbReference>
<feature type="compositionally biased region" description="Polar residues" evidence="10">
    <location>
        <begin position="274"/>
        <end position="283"/>
    </location>
</feature>
<dbReference type="KEGG" id="ral:Rumal_3757"/>
<dbReference type="PROSITE" id="PS00776">
    <property type="entry name" value="GH11_1"/>
    <property type="match status" value="1"/>
</dbReference>
<evidence type="ECO:0000256" key="10">
    <source>
        <dbReference type="SAM" id="MobiDB-lite"/>
    </source>
</evidence>
<dbReference type="SUPFAM" id="SSF49265">
    <property type="entry name" value="Fibronectin type III"/>
    <property type="match status" value="1"/>
</dbReference>
<dbReference type="GO" id="GO:0045493">
    <property type="term" value="P:xylan catabolic process"/>
    <property type="evidence" value="ECO:0007669"/>
    <property type="project" value="UniProtKB-UniRule"/>
</dbReference>
<dbReference type="Gene3D" id="2.60.120.260">
    <property type="entry name" value="Galactose-binding domain-like"/>
    <property type="match status" value="1"/>
</dbReference>
<feature type="compositionally biased region" description="Gly residues" evidence="10">
    <location>
        <begin position="258"/>
        <end position="269"/>
    </location>
</feature>
<keyword evidence="11" id="KW-0732">Signal</keyword>
<dbReference type="InterPro" id="IPR013320">
    <property type="entry name" value="ConA-like_dom_sf"/>
</dbReference>
<protein>
    <recommendedName>
        <fullName evidence="9">Beta-xylanase</fullName>
        <ecNumber evidence="9">3.2.1.8</ecNumber>
    </recommendedName>
</protein>
<evidence type="ECO:0000313" key="15">
    <source>
        <dbReference type="Proteomes" id="UP000006919"/>
    </source>
</evidence>
<evidence type="ECO:0000256" key="9">
    <source>
        <dbReference type="RuleBase" id="RU361174"/>
    </source>
</evidence>
<evidence type="ECO:0000256" key="2">
    <source>
        <dbReference type="ARBA" id="ARBA00022737"/>
    </source>
</evidence>
<comment type="catalytic activity">
    <reaction evidence="7 9">
        <text>Endohydrolysis of (1-&gt;4)-beta-D-xylosidic linkages in xylans.</text>
        <dbReference type="EC" id="3.2.1.8"/>
    </reaction>
</comment>
<feature type="domain" description="GH11" evidence="13">
    <location>
        <begin position="44"/>
        <end position="252"/>
    </location>
</feature>
<dbReference type="InterPro" id="IPR013319">
    <property type="entry name" value="GH11/12"/>
</dbReference>
<dbReference type="Proteomes" id="UP000006919">
    <property type="component" value="Plasmid pRUMAL02"/>
</dbReference>
<name>E6UKJ6_RUMA7</name>
<evidence type="ECO:0000256" key="4">
    <source>
        <dbReference type="ARBA" id="ARBA00023277"/>
    </source>
</evidence>
<sequence>MKNFVPKRAISALIAGMMIAAPAAPMITRSVITVSAAKVLTTSPSHTQEVGWYNDYHHEIWQADTPNSSTMTLHDNDGGFSTSWKCGPNNSRGNFLARRGLYWGLNNPKTYKNYGNFYCDYDCSWYAGSSGNSRICIYGWAQNPLVEYYIIEDWKNWSPAQDGSAQYKGQTTIDGSVYKVYTTSRNSYTIEGNKNFTQYISIRQNLRTKGTISVSEHFKAWESMGMKMGNLYEVAFNVEGWESDGQADVSLKFREGESGGTGGTTGGTGSTTTVPNPDSNGDYFTSTFENGAGNWEGRGAASVAIDNKNYYGGSKSLYVSGRTSNWHGASIPLSTSTFVPGNSFSFSTGVLQKSGSSTSMKMTLQYTDSSGTEQYDEVASATAQNGKWTKLENTSYKIPSGASNLVLYVEAPDSLTDFYIDNVQASKAGKSSSVTTGGGKVDSSSSGSGTGSSDVITSDAGLKDVFSSRFSKIGTCISTRDLNNSDFVKKHFNSITPENDMKPENILDQSASQNYGNNVNPQVKLNSNLKTILDYAVKNNIPVRGHTLIWHSQTPSWFFKENFSNNGAQVSKQVMDQRMENFIKNTFAMIKQNYPTLKLYAYDVVNEAFDVSNGNLRSNSPYYSIYGDDSYMQNAFKYARKYAPSDCKLFYNDFNEYNDGKVTSIYNFCKKVHEAGYLDGIGMQSHLGTTYPSISKYKNALDLFSSIPGIEIHVTELDVMQQGASDSSFASYYKDIVQSIVNCDAVTSLTWWGTNDGYSWRSSDTPLLFNSSFQPKQAYNSVVSIIPTSLWGKTNGNENQDDPYEYTNTGAYPTNIKANYNTQYHQIQFVWDKVQGADKYGIAVYLAGKWRVQTSNISTNSYVTPKNLTPGMSYKVAVAARVNGQWDTTNAIKNAINVTVR</sequence>
<evidence type="ECO:0000256" key="5">
    <source>
        <dbReference type="ARBA" id="ARBA00023295"/>
    </source>
</evidence>
<dbReference type="Gene3D" id="3.20.20.80">
    <property type="entry name" value="Glycosidases"/>
    <property type="match status" value="1"/>
</dbReference>
<keyword evidence="2" id="KW-0677">Repeat</keyword>
<dbReference type="PANTHER" id="PTHR31490:SF90">
    <property type="entry name" value="ENDO-1,4-BETA-XYLANASE A"/>
    <property type="match status" value="1"/>
</dbReference>
<keyword evidence="14" id="KW-0614">Plasmid</keyword>
<dbReference type="SUPFAM" id="SSF49785">
    <property type="entry name" value="Galactose-binding domain-like"/>
    <property type="match status" value="1"/>
</dbReference>
<dbReference type="Gene3D" id="2.60.40.10">
    <property type="entry name" value="Immunoglobulins"/>
    <property type="match status" value="1"/>
</dbReference>
<dbReference type="InterPro" id="IPR001000">
    <property type="entry name" value="GH10_dom"/>
</dbReference>
<proteinExistence type="inferred from homology"/>
<dbReference type="InterPro" id="IPR003305">
    <property type="entry name" value="CenC_carb-bd"/>
</dbReference>
<dbReference type="Pfam" id="PF00457">
    <property type="entry name" value="Glyco_hydro_11"/>
    <property type="match status" value="1"/>
</dbReference>
<evidence type="ECO:0000256" key="1">
    <source>
        <dbReference type="ARBA" id="ARBA00007495"/>
    </source>
</evidence>
<dbReference type="UniPathway" id="UPA00114"/>
<reference evidence="15" key="1">
    <citation type="journal article" date="2011" name="J. Bacteriol.">
        <title>Complete genome of the cellulolytic ruminal bacterium Ruminococcus albus 7.</title>
        <authorList>
            <person name="Suen G."/>
            <person name="Stevenson D.M."/>
            <person name="Bruce D.C."/>
            <person name="Chertkov O."/>
            <person name="Copeland A."/>
            <person name="Cheng J.F."/>
            <person name="Detter C."/>
            <person name="Detter J.C."/>
            <person name="Goodwin L.A."/>
            <person name="Han C.S."/>
            <person name="Hauser L.J."/>
            <person name="Ivanova N.N."/>
            <person name="Kyrpides N.C."/>
            <person name="Land M.L."/>
            <person name="Lapidus A."/>
            <person name="Lucas S."/>
            <person name="Ovchinnikova G."/>
            <person name="Pitluck S."/>
            <person name="Tapia R."/>
            <person name="Woyke T."/>
            <person name="Boyum J."/>
            <person name="Mead D."/>
            <person name="Weimer P.J."/>
        </authorList>
    </citation>
    <scope>NUCLEOTIDE SEQUENCE [LARGE SCALE GENOMIC DNA]</scope>
    <source>
        <strain evidence="15">ATCC 27210 / DSM 20455 / JCM 14654 / NCDO 2250 / 7</strain>
        <plasmid evidence="15">pRUMAL02</plasmid>
    </source>
</reference>
<dbReference type="InterPro" id="IPR018208">
    <property type="entry name" value="GH11_AS_1"/>
</dbReference>
<feature type="active site" description="Proton donor" evidence="7">
    <location>
        <position position="239"/>
    </location>
</feature>
<evidence type="ECO:0000256" key="3">
    <source>
        <dbReference type="ARBA" id="ARBA00022801"/>
    </source>
</evidence>
<dbReference type="PROSITE" id="PS00591">
    <property type="entry name" value="GH10_1"/>
    <property type="match status" value="1"/>
</dbReference>
<keyword evidence="7 14" id="KW-0858">Xylan degradation</keyword>
<dbReference type="Gene3D" id="2.60.120.180">
    <property type="match status" value="1"/>
</dbReference>
<evidence type="ECO:0000256" key="11">
    <source>
        <dbReference type="SAM" id="SignalP"/>
    </source>
</evidence>
<keyword evidence="5 7" id="KW-0326">Glycosidase</keyword>